<dbReference type="PANTHER" id="PTHR46082">
    <property type="entry name" value="ATP/GTP-BINDING PROTEIN-RELATED"/>
    <property type="match status" value="1"/>
</dbReference>
<organism evidence="2 3">
    <name type="scientific">Crepidotus variabilis</name>
    <dbReference type="NCBI Taxonomy" id="179855"/>
    <lineage>
        <taxon>Eukaryota</taxon>
        <taxon>Fungi</taxon>
        <taxon>Dikarya</taxon>
        <taxon>Basidiomycota</taxon>
        <taxon>Agaricomycotina</taxon>
        <taxon>Agaricomycetes</taxon>
        <taxon>Agaricomycetidae</taxon>
        <taxon>Agaricales</taxon>
        <taxon>Agaricineae</taxon>
        <taxon>Crepidotaceae</taxon>
        <taxon>Crepidotus</taxon>
    </lineage>
</organism>
<evidence type="ECO:0000256" key="1">
    <source>
        <dbReference type="SAM" id="MobiDB-lite"/>
    </source>
</evidence>
<name>A0A9P6JRS8_9AGAR</name>
<protein>
    <submittedName>
        <fullName evidence="2">Uncharacterized protein</fullName>
    </submittedName>
</protein>
<dbReference type="Proteomes" id="UP000807306">
    <property type="component" value="Unassembled WGS sequence"/>
</dbReference>
<evidence type="ECO:0000313" key="2">
    <source>
        <dbReference type="EMBL" id="KAF9531167.1"/>
    </source>
</evidence>
<feature type="region of interest" description="Disordered" evidence="1">
    <location>
        <begin position="397"/>
        <end position="423"/>
    </location>
</feature>
<dbReference type="PANTHER" id="PTHR46082:SF6">
    <property type="entry name" value="AAA+ ATPASE DOMAIN-CONTAINING PROTEIN-RELATED"/>
    <property type="match status" value="1"/>
</dbReference>
<reference evidence="2" key="1">
    <citation type="submission" date="2020-11" db="EMBL/GenBank/DDBJ databases">
        <authorList>
            <consortium name="DOE Joint Genome Institute"/>
            <person name="Ahrendt S."/>
            <person name="Riley R."/>
            <person name="Andreopoulos W."/>
            <person name="Labutti K."/>
            <person name="Pangilinan J."/>
            <person name="Ruiz-Duenas F.J."/>
            <person name="Barrasa J.M."/>
            <person name="Sanchez-Garcia M."/>
            <person name="Camarero S."/>
            <person name="Miyauchi S."/>
            <person name="Serrano A."/>
            <person name="Linde D."/>
            <person name="Babiker R."/>
            <person name="Drula E."/>
            <person name="Ayuso-Fernandez I."/>
            <person name="Pacheco R."/>
            <person name="Padilla G."/>
            <person name="Ferreira P."/>
            <person name="Barriuso J."/>
            <person name="Kellner H."/>
            <person name="Castanera R."/>
            <person name="Alfaro M."/>
            <person name="Ramirez L."/>
            <person name="Pisabarro A.G."/>
            <person name="Kuo A."/>
            <person name="Tritt A."/>
            <person name="Lipzen A."/>
            <person name="He G."/>
            <person name="Yan M."/>
            <person name="Ng V."/>
            <person name="Cullen D."/>
            <person name="Martin F."/>
            <person name="Rosso M.-N."/>
            <person name="Henrissat B."/>
            <person name="Hibbett D."/>
            <person name="Martinez A.T."/>
            <person name="Grigoriev I.V."/>
        </authorList>
    </citation>
    <scope>NUCLEOTIDE SEQUENCE</scope>
    <source>
        <strain evidence="2">CBS 506.95</strain>
    </source>
</reference>
<dbReference type="InterPro" id="IPR011990">
    <property type="entry name" value="TPR-like_helical_dom_sf"/>
</dbReference>
<dbReference type="OrthoDB" id="539810at2759"/>
<gene>
    <name evidence="2" type="ORF">CPB83DRAFT_833762</name>
</gene>
<proteinExistence type="predicted"/>
<keyword evidence="3" id="KW-1185">Reference proteome</keyword>
<dbReference type="AlphaFoldDB" id="A0A9P6JRS8"/>
<feature type="compositionally biased region" description="Polar residues" evidence="1">
    <location>
        <begin position="405"/>
        <end position="415"/>
    </location>
</feature>
<comment type="caution">
    <text evidence="2">The sequence shown here is derived from an EMBL/GenBank/DDBJ whole genome shotgun (WGS) entry which is preliminary data.</text>
</comment>
<accession>A0A9P6JRS8</accession>
<dbReference type="Gene3D" id="1.25.40.10">
    <property type="entry name" value="Tetratricopeptide repeat domain"/>
    <property type="match status" value="2"/>
</dbReference>
<dbReference type="SUPFAM" id="SSF48452">
    <property type="entry name" value="TPR-like"/>
    <property type="match status" value="1"/>
</dbReference>
<dbReference type="EMBL" id="MU157836">
    <property type="protein sequence ID" value="KAF9531167.1"/>
    <property type="molecule type" value="Genomic_DNA"/>
</dbReference>
<evidence type="ECO:0000313" key="3">
    <source>
        <dbReference type="Proteomes" id="UP000807306"/>
    </source>
</evidence>
<sequence>MANDVSTRTTVHLEAKQHIRHIETPHAYRLTAQAALTNQLSPLSDPYNTSFRQLTMGFSLIFIRDQPITERRLKKLETEWASSPIDVLQTRLDFLSLKFKVSGNNSDALADLEACIRVGRKEFQETARSIMRSIAGREDLVLRIGHRDHHTLRATQDEIIDILSEVEPKGKVERILIPVVQMRRKLLGDANTDTLRSMSRLADQHLKHQEWAEAKSLLLAILDSKTSSGHMMKLAKVHAEQGHWDKAERLLARVLEGMKGDIEVDRRDRLYAMEELAKAYRGQRLWAEAEYQFRQVVAERTSQNDEDVETWVSMDSLGKLLVDLGNKKEGKRWLKAASERKERLRVDCSKTVKMIESQAQTLDSSDTTSFAKMPVGENIILDSPAQRAIGVVKDNTPEREEGKSHMSNTTKSQIAQARLGKHATKKERIVADVNHFRVEEAQQHVQRGEAFIGGAVHMNGQSAFNGASNVTVNGNLTITFQTVAPQPRFSARQHTT</sequence>
<dbReference type="InterPro" id="IPR053137">
    <property type="entry name" value="NLR-like"/>
</dbReference>